<name>A0A4S4L0M3_9AGAM</name>
<evidence type="ECO:0000313" key="10">
    <source>
        <dbReference type="Proteomes" id="UP000308199"/>
    </source>
</evidence>
<keyword evidence="10" id="KW-1185">Reference proteome</keyword>
<comment type="similarity">
    <text evidence="1">Belongs to the peptidase M1 family.</text>
</comment>
<gene>
    <name evidence="9" type="ORF">EW145_g5260</name>
</gene>
<comment type="cofactor">
    <cofactor evidence="7">
        <name>Zn(2+)</name>
        <dbReference type="ChEBI" id="CHEBI:29105"/>
    </cofactor>
    <text evidence="7">Binds 1 zinc ion per subunit.</text>
</comment>
<dbReference type="InterPro" id="IPR014782">
    <property type="entry name" value="Peptidase_M1_dom"/>
</dbReference>
<evidence type="ECO:0000256" key="1">
    <source>
        <dbReference type="ARBA" id="ARBA00010136"/>
    </source>
</evidence>
<keyword evidence="6" id="KW-0482">Metalloprotease</keyword>
<dbReference type="Proteomes" id="UP000308199">
    <property type="component" value="Unassembled WGS sequence"/>
</dbReference>
<dbReference type="GO" id="GO:0004177">
    <property type="term" value="F:aminopeptidase activity"/>
    <property type="evidence" value="ECO:0007669"/>
    <property type="project" value="TreeGrafter"/>
</dbReference>
<feature type="binding site" evidence="7">
    <location>
        <position position="696"/>
    </location>
    <ligand>
        <name>Zn(2+)</name>
        <dbReference type="ChEBI" id="CHEBI:29105"/>
        <note>catalytic</note>
    </ligand>
</feature>
<keyword evidence="2" id="KW-0645">Protease</keyword>
<evidence type="ECO:0000313" key="9">
    <source>
        <dbReference type="EMBL" id="THH04799.1"/>
    </source>
</evidence>
<dbReference type="GO" id="GO:0005829">
    <property type="term" value="C:cytosol"/>
    <property type="evidence" value="ECO:0007669"/>
    <property type="project" value="TreeGrafter"/>
</dbReference>
<dbReference type="SUPFAM" id="SSF48371">
    <property type="entry name" value="ARM repeat"/>
    <property type="match status" value="1"/>
</dbReference>
<dbReference type="Gene3D" id="2.60.40.1730">
    <property type="entry name" value="tricorn interacting facor f3 domain"/>
    <property type="match status" value="1"/>
</dbReference>
<dbReference type="InterPro" id="IPR045357">
    <property type="entry name" value="Aminopeptidase_N-like_N"/>
</dbReference>
<keyword evidence="3 7" id="KW-0479">Metal-binding</keyword>
<dbReference type="InterPro" id="IPR015211">
    <property type="entry name" value="Peptidase_M1_C"/>
</dbReference>
<dbReference type="PANTHER" id="PTHR45726">
    <property type="entry name" value="LEUKOTRIENE A-4 HYDROLASE"/>
    <property type="match status" value="1"/>
</dbReference>
<proteinExistence type="inferred from homology"/>
<sequence>MDFTHETIITPALSVPESHIPPYSPVVFEEPVKHSYPFDTDFSRDSARVRTVYNAYVEKTKEMNIDRSEYSGKRRAQRLNLKVDLNKARSLNWRSIQVRPPVVLTTSPTEPPRTPRRPATDFPSAETLYLKNMAEAQKRQNYFESYHWSVLAERERAISKWETVQTEELLYWQRKNQMSLERVFHNNLFGSPRRSSAVYSGWGVSNNANGAGSSYVRQDSPSIYHSSDASQNRVVVEMPISHIDGSQSVRPESLDSLDRSYSLAGLNQSYSSVGHDDPFVQGARLSRNSSMQGHIPATPLRMAPTPLRPRTDHHPIPYPSPQETRLSYNEPSNSVLPENLQNMPYAYTYSTDRETNMGLSSSQSLAPPTLDSNQNAFGSYESSTIKKRRADTDHYANPKSNYLAIATDHVAFYWNVDFDLHLISGSATHTLLVKDNVVKEVVFDSVDLDIASVEVSGKSVAFKLSDKHPVMGSALHVPFSKPISQGEKVEVKVFYKTSSEAIALQFLDKGQTQGKQFAFLFSQCQPIYARTLAPLQDTPSVKITYSAEVTSILPVLMSAVRVSPPSDGPAHDGKIIGKETVTYTYNQPTSIPSYLIAIACGNVRYKPFPKESGKDWSSGIWAEPELIDAAYWEFSADTNRFLSAEEKIVIPYKFGVYDLLVLPPSFPYGGMTLSCMNLHIPGSEMVSHASHFWLNEGWTSYIERILQEVLHSPAHRGFSFLIGYKALQDALKEYKDKPKYQRLIIDFEIGEDPDDAYSSVPYEKGANLILYLERILGGLDVFLPYVKDYVNTFMGKSINTDIWKDHLYTYWRNHGDESKIKALDSVDWDAWFYGEGLSLPVEMEYDITLAEQAYKLAERWDASRVKDVKSLGFKSTDLDHFDSNQKSVFLERLQLYSPLPPDHLAYLGDLYTISKTTNAEIRFRYYELALLDPSTVESKALASEAARWVVGDDGTGILKGRMKFCRPVLRAAHRADPEAAKRIFGAYKTSFHPIARRLIEKVNSAKQNCDGPNH</sequence>
<dbReference type="InterPro" id="IPR034015">
    <property type="entry name" value="M1_LTA4H"/>
</dbReference>
<evidence type="ECO:0000256" key="6">
    <source>
        <dbReference type="ARBA" id="ARBA00023049"/>
    </source>
</evidence>
<dbReference type="InterPro" id="IPR016024">
    <property type="entry name" value="ARM-type_fold"/>
</dbReference>
<dbReference type="Pfam" id="PF01433">
    <property type="entry name" value="Peptidase_M1"/>
    <property type="match status" value="1"/>
</dbReference>
<keyword evidence="4" id="KW-0378">Hydrolase</keyword>
<evidence type="ECO:0000256" key="5">
    <source>
        <dbReference type="ARBA" id="ARBA00022833"/>
    </source>
</evidence>
<feature type="domain" description="Peptidase M1 leukotriene A4 hydrolase/aminopeptidase C-terminal" evidence="8">
    <location>
        <begin position="848"/>
        <end position="1003"/>
    </location>
</feature>
<dbReference type="GO" id="GO:0008237">
    <property type="term" value="F:metallopeptidase activity"/>
    <property type="evidence" value="ECO:0007669"/>
    <property type="project" value="UniProtKB-KW"/>
</dbReference>
<dbReference type="SUPFAM" id="SSF55486">
    <property type="entry name" value="Metalloproteases ('zincins'), catalytic domain"/>
    <property type="match status" value="1"/>
</dbReference>
<dbReference type="GO" id="GO:0004301">
    <property type="term" value="F:epoxide hydrolase activity"/>
    <property type="evidence" value="ECO:0007669"/>
    <property type="project" value="TreeGrafter"/>
</dbReference>
<dbReference type="AlphaFoldDB" id="A0A4S4L0M3"/>
<dbReference type="SUPFAM" id="SSF63737">
    <property type="entry name" value="Leukotriene A4 hydrolase N-terminal domain"/>
    <property type="match status" value="1"/>
</dbReference>
<evidence type="ECO:0000256" key="7">
    <source>
        <dbReference type="PIRSR" id="PIRSR634015-3"/>
    </source>
</evidence>
<evidence type="ECO:0000256" key="2">
    <source>
        <dbReference type="ARBA" id="ARBA00022670"/>
    </source>
</evidence>
<dbReference type="PANTHER" id="PTHR45726:SF3">
    <property type="entry name" value="LEUKOTRIENE A-4 HYDROLASE"/>
    <property type="match status" value="1"/>
</dbReference>
<dbReference type="Pfam" id="PF17900">
    <property type="entry name" value="Peptidase_M1_N"/>
    <property type="match status" value="1"/>
</dbReference>
<dbReference type="InterPro" id="IPR049980">
    <property type="entry name" value="LTA4H_cat"/>
</dbReference>
<evidence type="ECO:0000256" key="3">
    <source>
        <dbReference type="ARBA" id="ARBA00022723"/>
    </source>
</evidence>
<protein>
    <recommendedName>
        <fullName evidence="8">Peptidase M1 leukotriene A4 hydrolase/aminopeptidase C-terminal domain-containing protein</fullName>
    </recommendedName>
</protein>
<reference evidence="9 10" key="1">
    <citation type="submission" date="2019-02" db="EMBL/GenBank/DDBJ databases">
        <title>Genome sequencing of the rare red list fungi Phellinidium pouzarii.</title>
        <authorList>
            <person name="Buettner E."/>
            <person name="Kellner H."/>
        </authorList>
    </citation>
    <scope>NUCLEOTIDE SEQUENCE [LARGE SCALE GENOMIC DNA]</scope>
    <source>
        <strain evidence="9 10">DSM 108285</strain>
    </source>
</reference>
<dbReference type="OrthoDB" id="79562at2759"/>
<dbReference type="Gene3D" id="1.10.390.10">
    <property type="entry name" value="Neutral Protease Domain 2"/>
    <property type="match status" value="1"/>
</dbReference>
<dbReference type="Gene3D" id="1.25.40.320">
    <property type="entry name" value="Peptidase M1, leukotriene A4 hydrolase/aminopeptidase C-terminal domain"/>
    <property type="match status" value="1"/>
</dbReference>
<evidence type="ECO:0000259" key="8">
    <source>
        <dbReference type="SMART" id="SM01263"/>
    </source>
</evidence>
<evidence type="ECO:0000256" key="4">
    <source>
        <dbReference type="ARBA" id="ARBA00022801"/>
    </source>
</evidence>
<keyword evidence="5 7" id="KW-0862">Zinc</keyword>
<organism evidence="9 10">
    <name type="scientific">Phellinidium pouzarii</name>
    <dbReference type="NCBI Taxonomy" id="167371"/>
    <lineage>
        <taxon>Eukaryota</taxon>
        <taxon>Fungi</taxon>
        <taxon>Dikarya</taxon>
        <taxon>Basidiomycota</taxon>
        <taxon>Agaricomycotina</taxon>
        <taxon>Agaricomycetes</taxon>
        <taxon>Hymenochaetales</taxon>
        <taxon>Hymenochaetaceae</taxon>
        <taxon>Phellinidium</taxon>
    </lineage>
</organism>
<dbReference type="Pfam" id="PF09127">
    <property type="entry name" value="Leuk-A4-hydro_C"/>
    <property type="match status" value="1"/>
</dbReference>
<dbReference type="GO" id="GO:0006508">
    <property type="term" value="P:proteolysis"/>
    <property type="evidence" value="ECO:0007669"/>
    <property type="project" value="UniProtKB-KW"/>
</dbReference>
<comment type="caution">
    <text evidence="9">The sequence shown here is derived from an EMBL/GenBank/DDBJ whole genome shotgun (WGS) entry which is preliminary data.</text>
</comment>
<accession>A0A4S4L0M3</accession>
<dbReference type="GO" id="GO:0008270">
    <property type="term" value="F:zinc ion binding"/>
    <property type="evidence" value="ECO:0007669"/>
    <property type="project" value="InterPro"/>
</dbReference>
<dbReference type="SMART" id="SM01263">
    <property type="entry name" value="Leuk-A4-hydro_C"/>
    <property type="match status" value="1"/>
</dbReference>
<dbReference type="InterPro" id="IPR038502">
    <property type="entry name" value="M1_LTA-4_hydro/amino_C_sf"/>
</dbReference>
<dbReference type="CDD" id="cd09599">
    <property type="entry name" value="M1_LTA4H"/>
    <property type="match status" value="1"/>
</dbReference>
<feature type="binding site" evidence="7">
    <location>
        <position position="688"/>
    </location>
    <ligand>
        <name>Zn(2+)</name>
        <dbReference type="ChEBI" id="CHEBI:29105"/>
        <note>catalytic</note>
    </ligand>
</feature>
<dbReference type="InterPro" id="IPR027268">
    <property type="entry name" value="Peptidase_M4/M1_CTD_sf"/>
</dbReference>
<dbReference type="EMBL" id="SGPK01000311">
    <property type="protein sequence ID" value="THH04799.1"/>
    <property type="molecule type" value="Genomic_DNA"/>
</dbReference>
<dbReference type="FunFam" id="1.10.390.10:FF:000003">
    <property type="entry name" value="Leukotriene A(4) hydrolase"/>
    <property type="match status" value="1"/>
</dbReference>
<dbReference type="InterPro" id="IPR042097">
    <property type="entry name" value="Aminopeptidase_N-like_N_sf"/>
</dbReference>